<feature type="chain" id="PRO_5008142796" description="DUF243 domain-containing protein" evidence="2">
    <location>
        <begin position="22"/>
        <end position="367"/>
    </location>
</feature>
<feature type="domain" description="DUF243" evidence="3">
    <location>
        <begin position="99"/>
        <end position="197"/>
    </location>
</feature>
<reference evidence="4" key="1">
    <citation type="submission" date="2020-05" db="UniProtKB">
        <authorList>
            <consortium name="EnsemblMetazoa"/>
        </authorList>
    </citation>
    <scope>IDENTIFICATION</scope>
    <source>
        <strain evidence="4">SANGQUA</strain>
    </source>
</reference>
<organism evidence="4 5">
    <name type="scientific">Anopheles quadriannulatus</name>
    <name type="common">Mosquito</name>
    <dbReference type="NCBI Taxonomy" id="34691"/>
    <lineage>
        <taxon>Eukaryota</taxon>
        <taxon>Metazoa</taxon>
        <taxon>Ecdysozoa</taxon>
        <taxon>Arthropoda</taxon>
        <taxon>Hexapoda</taxon>
        <taxon>Insecta</taxon>
        <taxon>Pterygota</taxon>
        <taxon>Neoptera</taxon>
        <taxon>Endopterygota</taxon>
        <taxon>Diptera</taxon>
        <taxon>Nematocera</taxon>
        <taxon>Culicoidea</taxon>
        <taxon>Culicidae</taxon>
        <taxon>Anophelinae</taxon>
        <taxon>Anopheles</taxon>
    </lineage>
</organism>
<sequence>MRFFVVATAFLVVVSANFGLGQNVVSIDYSPTVFEDTVVDGAAADAIRADSSASAGSFGGAGSFAASNANSFATGSSSAASASASSSANAGVKIITLPTEIKKHFYYHVAQDDAITETDTNTLTITPRKHYKVIFIKAPSASANAGSSAKAASKIDEKTIVYVLVNKPAKANATSEAEASSFSSGKPEVYFVKYQGAQATSSSISKSQSEGSIAISNANAVAGANAISGAGANVYSGAGVNAYSAAGANAYSGAGAGSRGADSEAFGLGPYHSQRLHYAAPVVERNFHHSPQATSKVIFIKATHATPAVLTPLTTTGSLANPSGWPISNDPTSGRPRSSPANQKCYFVRSIRARTRGRSLKGRTVGS</sequence>
<feature type="region of interest" description="Disordered" evidence="1">
    <location>
        <begin position="320"/>
        <end position="343"/>
    </location>
</feature>
<name>A0A182XDT2_ANOQN</name>
<dbReference type="VEuPathDB" id="VectorBase:AQUA007985"/>
<dbReference type="GO" id="GO:0040003">
    <property type="term" value="P:chitin-based cuticle development"/>
    <property type="evidence" value="ECO:0007669"/>
    <property type="project" value="TreeGrafter"/>
</dbReference>
<feature type="compositionally biased region" description="Polar residues" evidence="1">
    <location>
        <begin position="329"/>
        <end position="342"/>
    </location>
</feature>
<dbReference type="GO" id="GO:0062129">
    <property type="term" value="C:chitin-based extracellular matrix"/>
    <property type="evidence" value="ECO:0007669"/>
    <property type="project" value="TreeGrafter"/>
</dbReference>
<proteinExistence type="predicted"/>
<dbReference type="PANTHER" id="PTHR31927:SF2">
    <property type="entry name" value="FI07246P-RELATED"/>
    <property type="match status" value="1"/>
</dbReference>
<dbReference type="InterPro" id="IPR004145">
    <property type="entry name" value="DUF243"/>
</dbReference>
<dbReference type="EnsemblMetazoa" id="AQUA007985-RA">
    <property type="protein sequence ID" value="AQUA007985-PA"/>
    <property type="gene ID" value="AQUA007985"/>
</dbReference>
<evidence type="ECO:0000313" key="5">
    <source>
        <dbReference type="Proteomes" id="UP000076407"/>
    </source>
</evidence>
<dbReference type="AlphaFoldDB" id="A0A182XDT2"/>
<dbReference type="Pfam" id="PF03103">
    <property type="entry name" value="DUF243"/>
    <property type="match status" value="1"/>
</dbReference>
<dbReference type="Proteomes" id="UP000076407">
    <property type="component" value="Unassembled WGS sequence"/>
</dbReference>
<dbReference type="GO" id="GO:0008010">
    <property type="term" value="F:structural constituent of chitin-based larval cuticle"/>
    <property type="evidence" value="ECO:0007669"/>
    <property type="project" value="TreeGrafter"/>
</dbReference>
<keyword evidence="2" id="KW-0732">Signal</keyword>
<keyword evidence="5" id="KW-1185">Reference proteome</keyword>
<evidence type="ECO:0000256" key="2">
    <source>
        <dbReference type="SAM" id="SignalP"/>
    </source>
</evidence>
<evidence type="ECO:0000259" key="3">
    <source>
        <dbReference type="SMART" id="SM00690"/>
    </source>
</evidence>
<protein>
    <recommendedName>
        <fullName evidence="3">DUF243 domain-containing protein</fullName>
    </recommendedName>
</protein>
<evidence type="ECO:0000256" key="1">
    <source>
        <dbReference type="SAM" id="MobiDB-lite"/>
    </source>
</evidence>
<dbReference type="PANTHER" id="PTHR31927">
    <property type="entry name" value="FI07246P-RELATED-RELATED"/>
    <property type="match status" value="1"/>
</dbReference>
<feature type="signal peptide" evidence="2">
    <location>
        <begin position="1"/>
        <end position="21"/>
    </location>
</feature>
<dbReference type="SMART" id="SM00690">
    <property type="entry name" value="DM5"/>
    <property type="match status" value="1"/>
</dbReference>
<accession>A0A182XDT2</accession>
<evidence type="ECO:0000313" key="4">
    <source>
        <dbReference type="EnsemblMetazoa" id="AQUA007985-PA"/>
    </source>
</evidence>